<evidence type="ECO:0000256" key="1">
    <source>
        <dbReference type="ARBA" id="ARBA00004141"/>
    </source>
</evidence>
<evidence type="ECO:0000259" key="11">
    <source>
        <dbReference type="Pfam" id="PF00999"/>
    </source>
</evidence>
<evidence type="ECO:0000256" key="2">
    <source>
        <dbReference type="ARBA" id="ARBA00022448"/>
    </source>
</evidence>
<evidence type="ECO:0000256" key="8">
    <source>
        <dbReference type="ARBA" id="ARBA00023136"/>
    </source>
</evidence>
<comment type="similarity">
    <text evidence="9">Belongs to the monovalent cation:proton antiporter 2 (CPA2) transporter (TC 2.A.37) family. CHX (TC 2.A.37.4) subfamily.</text>
</comment>
<dbReference type="GO" id="GO:0006885">
    <property type="term" value="P:regulation of pH"/>
    <property type="evidence" value="ECO:0000318"/>
    <property type="project" value="GO_Central"/>
</dbReference>
<evidence type="ECO:0000256" key="7">
    <source>
        <dbReference type="ARBA" id="ARBA00023065"/>
    </source>
</evidence>
<feature type="transmembrane region" description="Helical" evidence="10">
    <location>
        <begin position="182"/>
        <end position="201"/>
    </location>
</feature>
<dbReference type="InterPro" id="IPR057290">
    <property type="entry name" value="CHX17_C"/>
</dbReference>
<dbReference type="PANTHER" id="PTHR32468:SF74">
    <property type="entry name" value="CATION_H(+) ANTIPORTER 21-RELATED"/>
    <property type="match status" value="1"/>
</dbReference>
<dbReference type="GO" id="GO:0016020">
    <property type="term" value="C:membrane"/>
    <property type="evidence" value="ECO:0007669"/>
    <property type="project" value="UniProtKB-SubCell"/>
</dbReference>
<feature type="transmembrane region" description="Helical" evidence="10">
    <location>
        <begin position="407"/>
        <end position="425"/>
    </location>
</feature>
<keyword evidence="2" id="KW-0813">Transport</keyword>
<sequence>MSKPRNVTFGNYTISRPGGLEIQVCYPEEFNKYDSPWQRQNPMMRAVPLLATELGFAIVAIRLFIILLKPLHQPRFIPELLTSILIGPSTFGTFESLSPDTIVKQMMKLFPYENTVLLETFSSLGLTFYMFLVGLEMDVSAVKRMEKKSLSIAFAGIVIPFCIGAALHFVPIHEGITRESPNLGALFWAISLTITSFPDLARILSDVKLLHTDIGKTALSSAIVNDLSSWFLLVLVIVAFNHYSKHRHGPALTELGAFLMAMLPIICFILIFWFVLRPCIAWMIKETKKKAGKFSDTHISVILLGVVVCGFIADGCGMHSMAGGFIFGLIIPNGELAINIMERTEEFISGVWLPSFIVVSGLRTNFLELFSKTKLFYLLLTTIVATSAKILSTVLVALCYGMPVRDGVALGGLMNTKGVMALIVLNEGRSLKAIDNILMAAMVFMLLLMTGLVGPIFFLANKKAKRTRKYKQRTIQRRNPDTELRILTCIHSVGNLSGIINLLELSNATKKSPLCVFAVHLVELTRRASAMLIVHDAFRTKTSDQNSIRELADSDLIINAFRHYQDRNDDITVQPLTAVSSFTSIHEDIFEIAEDKVVALILIPFHKQPTADGELQGENHQIREVNNNLLAKAPCSIGILVDRGIGSAVITSAQSSLHGRQGLKLCMLFIGGPDDREALFYAWRMAGKPGVNLTVVRYVYNKDGESGILVEDLNNTEDEDLVDTARDVKEKELDDEFINEFRFKTMYDSSITYNDKMVSNVEELVESITTMYGEYELYIIGRGDNVKSPLTMGLSGWVDNPELGPVGETLVSSNSTAHASVLVVQQSSSALFRSESLQVKRKFGRQKWASPILNPDFEAFENKKKKYY</sequence>
<keyword evidence="15" id="KW-1185">Reference proteome</keyword>
<dbReference type="InterPro" id="IPR050794">
    <property type="entry name" value="CPA2_transporter"/>
</dbReference>
<feature type="transmembrane region" description="Helical" evidence="10">
    <location>
        <begin position="46"/>
        <end position="68"/>
    </location>
</feature>
<feature type="transmembrane region" description="Helical" evidence="10">
    <location>
        <begin position="255"/>
        <end position="276"/>
    </location>
</feature>
<dbReference type="PANTHER" id="PTHR32468">
    <property type="entry name" value="CATION/H + ANTIPORTER"/>
    <property type="match status" value="1"/>
</dbReference>
<keyword evidence="4 10" id="KW-0812">Transmembrane</keyword>
<proteinExistence type="inferred from homology"/>
<dbReference type="InterPro" id="IPR057291">
    <property type="entry name" value="CHX17_2nd"/>
</dbReference>
<keyword evidence="3" id="KW-0633">Potassium transport</keyword>
<protein>
    <submittedName>
        <fullName evidence="14">Uncharacterized protein</fullName>
    </submittedName>
</protein>
<dbReference type="Pfam" id="PF00999">
    <property type="entry name" value="Na_H_Exchanger"/>
    <property type="match status" value="1"/>
</dbReference>
<feature type="transmembrane region" description="Helical" evidence="10">
    <location>
        <begin position="222"/>
        <end position="243"/>
    </location>
</feature>
<dbReference type="Pfam" id="PF23256">
    <property type="entry name" value="CHX17_2nd"/>
    <property type="match status" value="1"/>
</dbReference>
<gene>
    <name evidence="14" type="ORF">CISIN_1g043953mg</name>
</gene>
<evidence type="ECO:0000256" key="10">
    <source>
        <dbReference type="SAM" id="Phobius"/>
    </source>
</evidence>
<accession>A0A067EI19</accession>
<dbReference type="GO" id="GO:0015297">
    <property type="term" value="F:antiporter activity"/>
    <property type="evidence" value="ECO:0007669"/>
    <property type="project" value="InterPro"/>
</dbReference>
<feature type="transmembrane region" description="Helical" evidence="10">
    <location>
        <begin position="375"/>
        <end position="400"/>
    </location>
</feature>
<keyword evidence="6 10" id="KW-1133">Transmembrane helix</keyword>
<feature type="domain" description="Cation/H+ exchanger transmembrane" evidence="11">
    <location>
        <begin position="61"/>
        <end position="457"/>
    </location>
</feature>
<feature type="transmembrane region" description="Helical" evidence="10">
    <location>
        <begin position="437"/>
        <end position="461"/>
    </location>
</feature>
<organism evidence="14 15">
    <name type="scientific">Citrus sinensis</name>
    <name type="common">Sweet orange</name>
    <name type="synonym">Citrus aurantium var. sinensis</name>
    <dbReference type="NCBI Taxonomy" id="2711"/>
    <lineage>
        <taxon>Eukaryota</taxon>
        <taxon>Viridiplantae</taxon>
        <taxon>Streptophyta</taxon>
        <taxon>Embryophyta</taxon>
        <taxon>Tracheophyta</taxon>
        <taxon>Spermatophyta</taxon>
        <taxon>Magnoliopsida</taxon>
        <taxon>eudicotyledons</taxon>
        <taxon>Gunneridae</taxon>
        <taxon>Pentapetalae</taxon>
        <taxon>rosids</taxon>
        <taxon>malvids</taxon>
        <taxon>Sapindales</taxon>
        <taxon>Rutaceae</taxon>
        <taxon>Aurantioideae</taxon>
        <taxon>Citrus</taxon>
    </lineage>
</organism>
<keyword evidence="8 10" id="KW-0472">Membrane</keyword>
<dbReference type="SMR" id="A0A067EI19"/>
<feature type="transmembrane region" description="Helical" evidence="10">
    <location>
        <begin position="319"/>
        <end position="340"/>
    </location>
</feature>
<evidence type="ECO:0000256" key="4">
    <source>
        <dbReference type="ARBA" id="ARBA00022692"/>
    </source>
</evidence>
<evidence type="ECO:0000256" key="5">
    <source>
        <dbReference type="ARBA" id="ARBA00022958"/>
    </source>
</evidence>
<evidence type="ECO:0000259" key="13">
    <source>
        <dbReference type="Pfam" id="PF23259"/>
    </source>
</evidence>
<dbReference type="EMBL" id="KK784993">
    <property type="protein sequence ID" value="KDO54688.1"/>
    <property type="molecule type" value="Genomic_DNA"/>
</dbReference>
<keyword evidence="7" id="KW-0406">Ion transport</keyword>
<dbReference type="Gene3D" id="1.20.1530.20">
    <property type="match status" value="1"/>
</dbReference>
<feature type="domain" description="Cation/H(+) antiporter central" evidence="12">
    <location>
        <begin position="514"/>
        <end position="654"/>
    </location>
</feature>
<dbReference type="Pfam" id="PF23259">
    <property type="entry name" value="CHX17_C"/>
    <property type="match status" value="1"/>
</dbReference>
<dbReference type="Proteomes" id="UP000027120">
    <property type="component" value="Unassembled WGS sequence"/>
</dbReference>
<dbReference type="GO" id="GO:0098662">
    <property type="term" value="P:inorganic cation transmembrane transport"/>
    <property type="evidence" value="ECO:0000318"/>
    <property type="project" value="GO_Central"/>
</dbReference>
<evidence type="ECO:0000313" key="14">
    <source>
        <dbReference type="EMBL" id="KDO54688.1"/>
    </source>
</evidence>
<evidence type="ECO:0000256" key="3">
    <source>
        <dbReference type="ARBA" id="ARBA00022538"/>
    </source>
</evidence>
<dbReference type="AlphaFoldDB" id="A0A067EI19"/>
<keyword evidence="5" id="KW-0630">Potassium</keyword>
<feature type="domain" description="Cation/H(+) antiporter C-terminal" evidence="13">
    <location>
        <begin position="664"/>
        <end position="827"/>
    </location>
</feature>
<evidence type="ECO:0000259" key="12">
    <source>
        <dbReference type="Pfam" id="PF23256"/>
    </source>
</evidence>
<dbReference type="GO" id="GO:0006813">
    <property type="term" value="P:potassium ion transport"/>
    <property type="evidence" value="ECO:0007669"/>
    <property type="project" value="UniProtKB-KW"/>
</dbReference>
<feature type="transmembrane region" description="Helical" evidence="10">
    <location>
        <begin position="149"/>
        <end position="170"/>
    </location>
</feature>
<feature type="transmembrane region" description="Helical" evidence="10">
    <location>
        <begin position="117"/>
        <end position="137"/>
    </location>
</feature>
<feature type="transmembrane region" description="Helical" evidence="10">
    <location>
        <begin position="347"/>
        <end position="363"/>
    </location>
</feature>
<evidence type="ECO:0000313" key="15">
    <source>
        <dbReference type="Proteomes" id="UP000027120"/>
    </source>
</evidence>
<reference evidence="14 15" key="1">
    <citation type="submission" date="2014-04" db="EMBL/GenBank/DDBJ databases">
        <authorList>
            <consortium name="International Citrus Genome Consortium"/>
            <person name="Gmitter F."/>
            <person name="Chen C."/>
            <person name="Farmerie W."/>
            <person name="Harkins T."/>
            <person name="Desany B."/>
            <person name="Mohiuddin M."/>
            <person name="Kodira C."/>
            <person name="Borodovsky M."/>
            <person name="Lomsadze A."/>
            <person name="Burns P."/>
            <person name="Jenkins J."/>
            <person name="Prochnik S."/>
            <person name="Shu S."/>
            <person name="Chapman J."/>
            <person name="Pitluck S."/>
            <person name="Schmutz J."/>
            <person name="Rokhsar D."/>
        </authorList>
    </citation>
    <scope>NUCLEOTIDE SEQUENCE</scope>
</reference>
<evidence type="ECO:0000256" key="6">
    <source>
        <dbReference type="ARBA" id="ARBA00022989"/>
    </source>
</evidence>
<evidence type="ECO:0000256" key="9">
    <source>
        <dbReference type="ARBA" id="ARBA00038341"/>
    </source>
</evidence>
<dbReference type="GO" id="GO:0012505">
    <property type="term" value="C:endomembrane system"/>
    <property type="evidence" value="ECO:0000318"/>
    <property type="project" value="GO_Central"/>
</dbReference>
<dbReference type="InterPro" id="IPR038770">
    <property type="entry name" value="Na+/solute_symporter_sf"/>
</dbReference>
<dbReference type="GO" id="GO:1902600">
    <property type="term" value="P:proton transmembrane transport"/>
    <property type="evidence" value="ECO:0007669"/>
    <property type="project" value="InterPro"/>
</dbReference>
<name>A0A067EI19_CITSI</name>
<dbReference type="InterPro" id="IPR006153">
    <property type="entry name" value="Cation/H_exchanger_TM"/>
</dbReference>
<comment type="subcellular location">
    <subcellularLocation>
        <location evidence="1">Membrane</location>
        <topology evidence="1">Multi-pass membrane protein</topology>
    </subcellularLocation>
</comment>